<organism evidence="2 3">
    <name type="scientific">Paracoccus shanxieyensis</name>
    <dbReference type="NCBI Taxonomy" id="2675752"/>
    <lineage>
        <taxon>Bacteria</taxon>
        <taxon>Pseudomonadati</taxon>
        <taxon>Pseudomonadota</taxon>
        <taxon>Alphaproteobacteria</taxon>
        <taxon>Rhodobacterales</taxon>
        <taxon>Paracoccaceae</taxon>
        <taxon>Paracoccus</taxon>
    </lineage>
</organism>
<dbReference type="AlphaFoldDB" id="A0A6L6IYB1"/>
<name>A0A6L6IYB1_9RHOB</name>
<dbReference type="Proteomes" id="UP000478740">
    <property type="component" value="Unassembled WGS sequence"/>
</dbReference>
<gene>
    <name evidence="2" type="ORF">GL284_07250</name>
</gene>
<dbReference type="RefSeq" id="WP_155043924.1">
    <property type="nucleotide sequence ID" value="NZ_WMIH01000004.1"/>
</dbReference>
<proteinExistence type="predicted"/>
<evidence type="ECO:0000313" key="3">
    <source>
        <dbReference type="Proteomes" id="UP000478740"/>
    </source>
</evidence>
<evidence type="ECO:0000313" key="2">
    <source>
        <dbReference type="EMBL" id="MTH64060.1"/>
    </source>
</evidence>
<dbReference type="EMBL" id="WMII01000005">
    <property type="protein sequence ID" value="MTH64060.1"/>
    <property type="molecule type" value="Genomic_DNA"/>
</dbReference>
<keyword evidence="3" id="KW-1185">Reference proteome</keyword>
<sequence length="114" mass="12139">MIDHEADEGDRQTQHQPLADIGGKTGIISTYMSHGVFRGIRRGRIISAPADAPVIQGKLGIEMAVRALEGKLSVTHAGPAIQTVTSQTADRFDRAANLAPASFLPTFSLESGRD</sequence>
<evidence type="ECO:0000256" key="1">
    <source>
        <dbReference type="SAM" id="MobiDB-lite"/>
    </source>
</evidence>
<reference evidence="2 3" key="1">
    <citation type="submission" date="2019-11" db="EMBL/GenBank/DDBJ databases">
        <authorList>
            <person name="Dong K."/>
        </authorList>
    </citation>
    <scope>NUCLEOTIDE SEQUENCE [LARGE SCALE GENOMIC DNA]</scope>
    <source>
        <strain evidence="2 3">DK608</strain>
    </source>
</reference>
<accession>A0A6L6IYB1</accession>
<dbReference type="Gene3D" id="3.40.50.2300">
    <property type="match status" value="1"/>
</dbReference>
<protein>
    <submittedName>
        <fullName evidence="2">Uncharacterized protein</fullName>
    </submittedName>
</protein>
<comment type="caution">
    <text evidence="2">The sequence shown here is derived from an EMBL/GenBank/DDBJ whole genome shotgun (WGS) entry which is preliminary data.</text>
</comment>
<feature type="compositionally biased region" description="Basic and acidic residues" evidence="1">
    <location>
        <begin position="1"/>
        <end position="13"/>
    </location>
</feature>
<feature type="region of interest" description="Disordered" evidence="1">
    <location>
        <begin position="1"/>
        <end position="22"/>
    </location>
</feature>